<evidence type="ECO:0000256" key="4">
    <source>
        <dbReference type="ARBA" id="ARBA00022723"/>
    </source>
</evidence>
<dbReference type="Gene3D" id="2.40.30.40">
    <property type="entry name" value="Peptidase M42, domain 2"/>
    <property type="match status" value="1"/>
</dbReference>
<feature type="region of interest" description="Disordered" evidence="6">
    <location>
        <begin position="356"/>
        <end position="377"/>
    </location>
</feature>
<comment type="caution">
    <text evidence="7">The sequence shown here is derived from an EMBL/GenBank/DDBJ whole genome shotgun (WGS) entry which is preliminary data.</text>
</comment>
<evidence type="ECO:0000256" key="5">
    <source>
        <dbReference type="ARBA" id="ARBA00022801"/>
    </source>
</evidence>
<keyword evidence="4" id="KW-0479">Metal-binding</keyword>
<dbReference type="GO" id="GO:0004177">
    <property type="term" value="F:aminopeptidase activity"/>
    <property type="evidence" value="ECO:0007669"/>
    <property type="project" value="UniProtKB-KW"/>
</dbReference>
<dbReference type="InterPro" id="IPR051464">
    <property type="entry name" value="Peptidase_M42_aminopept"/>
</dbReference>
<organism evidence="7 8">
    <name type="scientific">Candidatus Kutchimonas denitrificans</name>
    <dbReference type="NCBI Taxonomy" id="3056748"/>
    <lineage>
        <taxon>Bacteria</taxon>
        <taxon>Pseudomonadati</taxon>
        <taxon>Gemmatimonadota</taxon>
        <taxon>Gemmatimonadia</taxon>
        <taxon>Candidatus Palauibacterales</taxon>
        <taxon>Candidatus Palauibacteraceae</taxon>
        <taxon>Candidatus Kutchimonas</taxon>
    </lineage>
</organism>
<proteinExistence type="inferred from homology"/>
<gene>
    <name evidence="7" type="ORF">GWO12_03980</name>
</gene>
<dbReference type="CDD" id="cd05657">
    <property type="entry name" value="M42_glucanase_like"/>
    <property type="match status" value="1"/>
</dbReference>
<comment type="similarity">
    <text evidence="1">Belongs to the peptidase M42 family.</text>
</comment>
<keyword evidence="2" id="KW-0031">Aminopeptidase</keyword>
<evidence type="ECO:0000256" key="2">
    <source>
        <dbReference type="ARBA" id="ARBA00022438"/>
    </source>
</evidence>
<dbReference type="Proteomes" id="UP000702544">
    <property type="component" value="Unassembled WGS sequence"/>
</dbReference>
<evidence type="ECO:0000256" key="3">
    <source>
        <dbReference type="ARBA" id="ARBA00022670"/>
    </source>
</evidence>
<dbReference type="PANTHER" id="PTHR32481:SF7">
    <property type="entry name" value="AMINOPEPTIDASE YHFE-RELATED"/>
    <property type="match status" value="1"/>
</dbReference>
<dbReference type="PANTHER" id="PTHR32481">
    <property type="entry name" value="AMINOPEPTIDASE"/>
    <property type="match status" value="1"/>
</dbReference>
<dbReference type="Gene3D" id="3.40.630.10">
    <property type="entry name" value="Zn peptidases"/>
    <property type="match status" value="1"/>
</dbReference>
<keyword evidence="3" id="KW-0645">Protease</keyword>
<evidence type="ECO:0000256" key="6">
    <source>
        <dbReference type="SAM" id="MobiDB-lite"/>
    </source>
</evidence>
<dbReference type="InterPro" id="IPR008007">
    <property type="entry name" value="Peptidase_M42"/>
</dbReference>
<dbReference type="NCBIfam" id="TIGR03106">
    <property type="entry name" value="trio_M42_hydro"/>
    <property type="match status" value="1"/>
</dbReference>
<dbReference type="SUPFAM" id="SSF53187">
    <property type="entry name" value="Zn-dependent exopeptidases"/>
    <property type="match status" value="1"/>
</dbReference>
<evidence type="ECO:0000256" key="1">
    <source>
        <dbReference type="ARBA" id="ARBA00006272"/>
    </source>
</evidence>
<evidence type="ECO:0000313" key="8">
    <source>
        <dbReference type="Proteomes" id="UP000702544"/>
    </source>
</evidence>
<dbReference type="Pfam" id="PF05343">
    <property type="entry name" value="Peptidase_M42"/>
    <property type="match status" value="1"/>
</dbReference>
<accession>A0AAE4ZB89</accession>
<dbReference type="InterPro" id="IPR023367">
    <property type="entry name" value="Peptidase_M42_dom2"/>
</dbReference>
<protein>
    <submittedName>
        <fullName evidence="7">Osmoprotectant NAGGN system M42 family peptidase</fullName>
    </submittedName>
</protein>
<evidence type="ECO:0000313" key="7">
    <source>
        <dbReference type="EMBL" id="NIR74260.1"/>
    </source>
</evidence>
<dbReference type="AlphaFoldDB" id="A0AAE4ZB89"/>
<sequence>MKRLEIDRSYLLQTLLKLLEVPSPSGYTDSIVHLVGDMLGELGVPFELTRRGAIRANLDGRVSSPDRALVAHLDTLGAMVSYLKPNGRLGVCPIGTWSSRFAEGARVTVCTDTLGYRGTILPLRASGHVYGDEIDQQPAGWDNVEIRVDERAESEEELRDLGIQVGDYVMVDAQPEVTESGYIAARHLDDKGGVACLLAAAAALTESGVELPVDCHLLFTIHEEVGSGASAILHQDVAEMVSIDNATVAPGQNSSEHEVNIAMLDGSGPYDWHLTRRLIELCDGFEIPVRREVFRNYRSDAATAVEAGNDIRTALACFGVDGSHGWERTHIDGLLQLAQLVAVYAQSEPVVARDRVSLGPPEGFPEQPIEKPRLVEP</sequence>
<dbReference type="GO" id="GO:0046872">
    <property type="term" value="F:metal ion binding"/>
    <property type="evidence" value="ECO:0007669"/>
    <property type="project" value="UniProtKB-KW"/>
</dbReference>
<dbReference type="EMBL" id="JAACAK010000032">
    <property type="protein sequence ID" value="NIR74260.1"/>
    <property type="molecule type" value="Genomic_DNA"/>
</dbReference>
<keyword evidence="5" id="KW-0378">Hydrolase</keyword>
<name>A0AAE4ZB89_9BACT</name>
<dbReference type="InterPro" id="IPR017537">
    <property type="entry name" value="Peptidase_M42_hydrolase"/>
</dbReference>
<dbReference type="SUPFAM" id="SSF101821">
    <property type="entry name" value="Aminopeptidase/glucanase lid domain"/>
    <property type="match status" value="1"/>
</dbReference>
<feature type="compositionally biased region" description="Basic and acidic residues" evidence="6">
    <location>
        <begin position="368"/>
        <end position="377"/>
    </location>
</feature>
<dbReference type="GO" id="GO:0006508">
    <property type="term" value="P:proteolysis"/>
    <property type="evidence" value="ECO:0007669"/>
    <property type="project" value="UniProtKB-KW"/>
</dbReference>
<reference evidence="7 8" key="1">
    <citation type="submission" date="2020-01" db="EMBL/GenBank/DDBJ databases">
        <title>Genomes assembled from Gulf of Kutch pelagic sediment metagenomes.</title>
        <authorList>
            <person name="Chandrashekar M."/>
            <person name="Mahajan M.S."/>
            <person name="Dave K.J."/>
            <person name="Vatsa P."/>
            <person name="Nathani N.M."/>
        </authorList>
    </citation>
    <scope>NUCLEOTIDE SEQUENCE [LARGE SCALE GENOMIC DNA]</scope>
    <source>
        <strain evidence="7">KS3-K002</strain>
    </source>
</reference>